<reference evidence="2" key="1">
    <citation type="submission" date="2022-11" db="UniProtKB">
        <authorList>
            <consortium name="WormBaseParasite"/>
        </authorList>
    </citation>
    <scope>IDENTIFICATION</scope>
</reference>
<dbReference type="WBParaSite" id="ES5_v2.g26139.t1">
    <property type="protein sequence ID" value="ES5_v2.g26139.t1"/>
    <property type="gene ID" value="ES5_v2.g26139"/>
</dbReference>
<name>A0AC34G8Z3_9BILA</name>
<accession>A0AC34G8Z3</accession>
<protein>
    <submittedName>
        <fullName evidence="2">Uncharacterized protein</fullName>
    </submittedName>
</protein>
<sequence length="299" mass="33816">MSGAIRTTLRHIYATIQRHCKEYEEAIKEYPIPWDLVGMAKFSGILSKLQKDASNLEDEWEKWNIMVDCFQTENVIQAELDLFNEWRDKIEYMDADDDLIGYMAEIKFYLTVESGLDKERSIAELTVEPSSVTQQLSQKPDPTVSPCDLPKVQPCEPYQPETKTPEVEPAHAKKYLPFLPGFNMEAVFEEDICGRKNLQVDSSSVPKIDGPASRRRVILQAARGEDIVERYFFQALYGPVHLYSILGNSVIDVGHPNGDGAAVFDPGIIQKYYCIRETQSVDGVVKEGAVNLDISAEKQ</sequence>
<evidence type="ECO:0000313" key="1">
    <source>
        <dbReference type="Proteomes" id="UP000887579"/>
    </source>
</evidence>
<organism evidence="1 2">
    <name type="scientific">Panagrolaimus sp. ES5</name>
    <dbReference type="NCBI Taxonomy" id="591445"/>
    <lineage>
        <taxon>Eukaryota</taxon>
        <taxon>Metazoa</taxon>
        <taxon>Ecdysozoa</taxon>
        <taxon>Nematoda</taxon>
        <taxon>Chromadorea</taxon>
        <taxon>Rhabditida</taxon>
        <taxon>Tylenchina</taxon>
        <taxon>Panagrolaimomorpha</taxon>
        <taxon>Panagrolaimoidea</taxon>
        <taxon>Panagrolaimidae</taxon>
        <taxon>Panagrolaimus</taxon>
    </lineage>
</organism>
<proteinExistence type="predicted"/>
<dbReference type="Proteomes" id="UP000887579">
    <property type="component" value="Unplaced"/>
</dbReference>
<evidence type="ECO:0000313" key="2">
    <source>
        <dbReference type="WBParaSite" id="ES5_v2.g26139.t1"/>
    </source>
</evidence>